<evidence type="ECO:0000256" key="1">
    <source>
        <dbReference type="SAM" id="MobiDB-lite"/>
    </source>
</evidence>
<evidence type="ECO:0000313" key="2">
    <source>
        <dbReference type="WBParaSite" id="maker-PairedContig_1193-snap-gene-0.5-mRNA-1"/>
    </source>
</evidence>
<sequence length="195" mass="21620">MFYGRVRGWVTKESATFRLCFLPVQPSAREVHVCEVERIHYGIPVRGISMPTAKCGVGIVRLQAKESLDLEDDGDTMPRVGQGSTARTSEGRGRDELPRQASKQCGMVEDRRWQMMVLERGTGLPLPALPEPGRIPSIGGRHLLQQMRQHTTVTHHPSSGHIPPPQTHIPPVLPTCKSVRELAIVPFPTRNLLGT</sequence>
<accession>A0A1I8E9Z2</accession>
<feature type="compositionally biased region" description="Basic and acidic residues" evidence="1">
    <location>
        <begin position="89"/>
        <end position="98"/>
    </location>
</feature>
<protein>
    <submittedName>
        <fullName evidence="2">Uncharacterized protein</fullName>
    </submittedName>
</protein>
<dbReference type="AlphaFoldDB" id="A0A1I8E9Z2"/>
<organism evidence="2">
    <name type="scientific">Wuchereria bancrofti</name>
    <dbReference type="NCBI Taxonomy" id="6293"/>
    <lineage>
        <taxon>Eukaryota</taxon>
        <taxon>Metazoa</taxon>
        <taxon>Ecdysozoa</taxon>
        <taxon>Nematoda</taxon>
        <taxon>Chromadorea</taxon>
        <taxon>Rhabditida</taxon>
        <taxon>Spirurina</taxon>
        <taxon>Spiruromorpha</taxon>
        <taxon>Filarioidea</taxon>
        <taxon>Onchocercidae</taxon>
        <taxon>Wuchereria</taxon>
    </lineage>
</organism>
<name>A0A1I8E9Z2_WUCBA</name>
<dbReference type="WBParaSite" id="maker-PairedContig_1193-snap-gene-0.5-mRNA-1">
    <property type="protein sequence ID" value="maker-PairedContig_1193-snap-gene-0.5-mRNA-1"/>
    <property type="gene ID" value="maker-PairedContig_1193-snap-gene-0.5"/>
</dbReference>
<reference evidence="2" key="1">
    <citation type="submission" date="2016-11" db="UniProtKB">
        <authorList>
            <consortium name="WormBaseParasite"/>
        </authorList>
    </citation>
    <scope>IDENTIFICATION</scope>
    <source>
        <strain evidence="2">pt0022</strain>
    </source>
</reference>
<feature type="region of interest" description="Disordered" evidence="1">
    <location>
        <begin position="69"/>
        <end position="103"/>
    </location>
</feature>
<proteinExistence type="predicted"/>